<gene>
    <name evidence="2" type="primary">LOC111088396</name>
</gene>
<evidence type="ECO:0000313" key="1">
    <source>
        <dbReference type="Proteomes" id="UP000694941"/>
    </source>
</evidence>
<name>A0ABM1TE05_LIMPO</name>
<evidence type="ECO:0000313" key="2">
    <source>
        <dbReference type="RefSeq" id="XP_022254111.1"/>
    </source>
</evidence>
<dbReference type="RefSeq" id="XP_022254111.1">
    <property type="nucleotide sequence ID" value="XM_022398403.1"/>
</dbReference>
<sequence>MIVCSSYVVGTRSFPARHAIPNCSSGKRQRRTRKIYRLLSNGKMACIKFDSNFPLGPTFSVTLKGSPVVPDVSDILYIHSSCSYFNMSTQCLIQLCELKEVSECQR</sequence>
<dbReference type="Proteomes" id="UP000694941">
    <property type="component" value="Unplaced"/>
</dbReference>
<keyword evidence="1" id="KW-1185">Reference proteome</keyword>
<protein>
    <submittedName>
        <fullName evidence="2">Uncharacterized protein LOC111088396 isoform X1</fullName>
    </submittedName>
</protein>
<accession>A0ABM1TE05</accession>
<proteinExistence type="predicted"/>
<organism evidence="1 2">
    <name type="scientific">Limulus polyphemus</name>
    <name type="common">Atlantic horseshoe crab</name>
    <dbReference type="NCBI Taxonomy" id="6850"/>
    <lineage>
        <taxon>Eukaryota</taxon>
        <taxon>Metazoa</taxon>
        <taxon>Ecdysozoa</taxon>
        <taxon>Arthropoda</taxon>
        <taxon>Chelicerata</taxon>
        <taxon>Merostomata</taxon>
        <taxon>Xiphosura</taxon>
        <taxon>Limulidae</taxon>
        <taxon>Limulus</taxon>
    </lineage>
</organism>
<dbReference type="GeneID" id="111088396"/>
<reference evidence="2" key="1">
    <citation type="submission" date="2025-08" db="UniProtKB">
        <authorList>
            <consortium name="RefSeq"/>
        </authorList>
    </citation>
    <scope>IDENTIFICATION</scope>
    <source>
        <tissue evidence="2">Muscle</tissue>
    </source>
</reference>